<sequence length="61" mass="7742">MRIQEVFFSCTTIRVHFRKMQDFLFFKDKLMMWYNMDVGNLKLKGMEYDEREERDYEKIIF</sequence>
<evidence type="ECO:0000313" key="2">
    <source>
        <dbReference type="Proteomes" id="UP000286687"/>
    </source>
</evidence>
<protein>
    <submittedName>
        <fullName evidence="1">Uncharacterized protein</fullName>
    </submittedName>
</protein>
<reference evidence="1 2" key="1">
    <citation type="submission" date="2018-01" db="EMBL/GenBank/DDBJ databases">
        <title>Complete genome sequence of G25-42.</title>
        <authorList>
            <person name="Zheng Z."/>
            <person name="Sun M."/>
        </authorList>
    </citation>
    <scope>NUCLEOTIDE SEQUENCE [LARGE SCALE GENOMIC DNA]</scope>
    <source>
        <strain evidence="1 2">G25-42</strain>
    </source>
</reference>
<accession>A0A437SML7</accession>
<dbReference type="EMBL" id="LDER01000153">
    <property type="protein sequence ID" value="RVU64504.1"/>
    <property type="molecule type" value="Genomic_DNA"/>
</dbReference>
<proteinExistence type="predicted"/>
<name>A0A437SML7_BACTU</name>
<organism evidence="1 2">
    <name type="scientific">Bacillus thuringiensis</name>
    <dbReference type="NCBI Taxonomy" id="1428"/>
    <lineage>
        <taxon>Bacteria</taxon>
        <taxon>Bacillati</taxon>
        <taxon>Bacillota</taxon>
        <taxon>Bacilli</taxon>
        <taxon>Bacillales</taxon>
        <taxon>Bacillaceae</taxon>
        <taxon>Bacillus</taxon>
        <taxon>Bacillus cereus group</taxon>
    </lineage>
</organism>
<evidence type="ECO:0000313" key="1">
    <source>
        <dbReference type="EMBL" id="RVU64504.1"/>
    </source>
</evidence>
<gene>
    <name evidence="1" type="ORF">BM74_09305</name>
</gene>
<comment type="caution">
    <text evidence="1">The sequence shown here is derived from an EMBL/GenBank/DDBJ whole genome shotgun (WGS) entry which is preliminary data.</text>
</comment>
<dbReference type="Proteomes" id="UP000286687">
    <property type="component" value="Unassembled WGS sequence"/>
</dbReference>
<dbReference type="AlphaFoldDB" id="A0A437SML7"/>